<dbReference type="HOGENOM" id="CLU_046113_1_2_7"/>
<dbReference type="Proteomes" id="UP000006034">
    <property type="component" value="Unassembled WGS sequence"/>
</dbReference>
<accession>E5Y339</accession>
<protein>
    <submittedName>
        <fullName evidence="10">NitT/TauT family transport system permease</fullName>
    </submittedName>
</protein>
<dbReference type="Pfam" id="PF00528">
    <property type="entry name" value="BPD_transp_1"/>
    <property type="match status" value="1"/>
</dbReference>
<gene>
    <name evidence="10" type="ORF">HMPREF0179_00600</name>
</gene>
<evidence type="ECO:0000256" key="5">
    <source>
        <dbReference type="ARBA" id="ARBA00022989"/>
    </source>
</evidence>
<evidence type="ECO:0000256" key="6">
    <source>
        <dbReference type="ARBA" id="ARBA00023136"/>
    </source>
</evidence>
<keyword evidence="2 7" id="KW-0813">Transport</keyword>
<sequence>MKTAGKERESGRCGEVPCEGSFKPIAGSGERGFAGEPPCRSTAGAAPEGRSRGNSSRAFGSLAGTWLSKRRILPCLLPLILFICWNLATSSGLAPEYLLPSPRTVWETVCAYMGAVSEGYADAYAGRFWGDLSASLGRVGSGYLLAVIPGVALGLASGRSPALASLLSPIINGVRAVPGISWLPLALLWLGIGFRATVFLIALAGFFPAYLNAAAGAASVPPVLIRAGRMLGFGRRAIFFRVVIPSAMPQVRTGLRVALGMSFSYLVLGELTGVPDGLGAMIMDARLAGRVDLLVSGIILIALVGWLCDVLLMRALSAVSVSLRRQ</sequence>
<dbReference type="PANTHER" id="PTHR30151:SF38">
    <property type="entry name" value="ALIPHATIC SULFONATES TRANSPORT PERMEASE PROTEIN SSUC-RELATED"/>
    <property type="match status" value="1"/>
</dbReference>
<dbReference type="InterPro" id="IPR000515">
    <property type="entry name" value="MetI-like"/>
</dbReference>
<keyword evidence="5 7" id="KW-1133">Transmembrane helix</keyword>
<dbReference type="SUPFAM" id="SSF161098">
    <property type="entry name" value="MetI-like"/>
    <property type="match status" value="1"/>
</dbReference>
<evidence type="ECO:0000256" key="7">
    <source>
        <dbReference type="RuleBase" id="RU363032"/>
    </source>
</evidence>
<evidence type="ECO:0000259" key="9">
    <source>
        <dbReference type="PROSITE" id="PS50928"/>
    </source>
</evidence>
<evidence type="ECO:0000256" key="4">
    <source>
        <dbReference type="ARBA" id="ARBA00022692"/>
    </source>
</evidence>
<feature type="domain" description="ABC transmembrane type-1" evidence="9">
    <location>
        <begin position="132"/>
        <end position="312"/>
    </location>
</feature>
<dbReference type="Gene3D" id="1.10.3720.10">
    <property type="entry name" value="MetI-like"/>
    <property type="match status" value="1"/>
</dbReference>
<dbReference type="InterPro" id="IPR035906">
    <property type="entry name" value="MetI-like_sf"/>
</dbReference>
<evidence type="ECO:0000256" key="2">
    <source>
        <dbReference type="ARBA" id="ARBA00022448"/>
    </source>
</evidence>
<evidence type="ECO:0000256" key="3">
    <source>
        <dbReference type="ARBA" id="ARBA00022475"/>
    </source>
</evidence>
<dbReference type="PANTHER" id="PTHR30151">
    <property type="entry name" value="ALKANE SULFONATE ABC TRANSPORTER-RELATED, MEMBRANE SUBUNIT"/>
    <property type="match status" value="1"/>
</dbReference>
<comment type="subcellular location">
    <subcellularLocation>
        <location evidence="1 7">Cell membrane</location>
        <topology evidence="1 7">Multi-pass membrane protein</topology>
    </subcellularLocation>
</comment>
<feature type="region of interest" description="Disordered" evidence="8">
    <location>
        <begin position="27"/>
        <end position="56"/>
    </location>
</feature>
<feature type="transmembrane region" description="Helical" evidence="7">
    <location>
        <begin position="72"/>
        <end position="94"/>
    </location>
</feature>
<evidence type="ECO:0000313" key="10">
    <source>
        <dbReference type="EMBL" id="EFV45571.2"/>
    </source>
</evidence>
<evidence type="ECO:0000313" key="11">
    <source>
        <dbReference type="Proteomes" id="UP000006034"/>
    </source>
</evidence>
<feature type="transmembrane region" description="Helical" evidence="7">
    <location>
        <begin position="182"/>
        <end position="207"/>
    </location>
</feature>
<organism evidence="10 11">
    <name type="scientific">Bilophila wadsworthia (strain 3_1_6)</name>
    <dbReference type="NCBI Taxonomy" id="563192"/>
    <lineage>
        <taxon>Bacteria</taxon>
        <taxon>Pseudomonadati</taxon>
        <taxon>Thermodesulfobacteriota</taxon>
        <taxon>Desulfovibrionia</taxon>
        <taxon>Desulfovibrionales</taxon>
        <taxon>Desulfovibrionaceae</taxon>
        <taxon>Bilophila</taxon>
    </lineage>
</organism>
<dbReference type="OrthoDB" id="5449677at2"/>
<keyword evidence="4 7" id="KW-0812">Transmembrane</keyword>
<proteinExistence type="inferred from homology"/>
<reference evidence="10 11" key="1">
    <citation type="submission" date="2010-10" db="EMBL/GenBank/DDBJ databases">
        <authorList>
            <consortium name="The Broad Institute Genome Sequencing Platform"/>
            <person name="Ward D."/>
            <person name="Earl A."/>
            <person name="Feldgarden M."/>
            <person name="Young S.K."/>
            <person name="Gargeya S."/>
            <person name="Zeng Q."/>
            <person name="Alvarado L."/>
            <person name="Berlin A."/>
            <person name="Bochicchio J."/>
            <person name="Chapman S.B."/>
            <person name="Chen Z."/>
            <person name="Freedman E."/>
            <person name="Gellesch M."/>
            <person name="Goldberg J."/>
            <person name="Griggs A."/>
            <person name="Gujja S."/>
            <person name="Heilman E."/>
            <person name="Heiman D."/>
            <person name="Howarth C."/>
            <person name="Mehta T."/>
            <person name="Neiman D."/>
            <person name="Pearson M."/>
            <person name="Roberts A."/>
            <person name="Saif S."/>
            <person name="Shea T."/>
            <person name="Shenoy N."/>
            <person name="Sisk P."/>
            <person name="Stolte C."/>
            <person name="Sykes S."/>
            <person name="White J."/>
            <person name="Yandava C."/>
            <person name="Allen-Vercoe E."/>
            <person name="Sibley C."/>
            <person name="Ambrose C.E."/>
            <person name="Strauss J."/>
            <person name="Daigneault M."/>
            <person name="Haas B."/>
            <person name="Nusbaum C."/>
            <person name="Birren B."/>
        </authorList>
    </citation>
    <scope>NUCLEOTIDE SEQUENCE [LARGE SCALE GENOMIC DNA]</scope>
    <source>
        <strain evidence="10 11">3_1_6</strain>
    </source>
</reference>
<dbReference type="GO" id="GO:0055085">
    <property type="term" value="P:transmembrane transport"/>
    <property type="evidence" value="ECO:0007669"/>
    <property type="project" value="InterPro"/>
</dbReference>
<dbReference type="EMBL" id="ADCP02000002">
    <property type="protein sequence ID" value="EFV45571.2"/>
    <property type="molecule type" value="Genomic_DNA"/>
</dbReference>
<feature type="transmembrane region" description="Helical" evidence="7">
    <location>
        <begin position="293"/>
        <end position="316"/>
    </location>
</feature>
<reference evidence="10 11" key="2">
    <citation type="submission" date="2013-04" db="EMBL/GenBank/DDBJ databases">
        <title>The Genome Sequence of Bilophila wadsworthia 3_1_6.</title>
        <authorList>
            <consortium name="The Broad Institute Genomics Platform"/>
            <person name="Earl A."/>
            <person name="Ward D."/>
            <person name="Feldgarden M."/>
            <person name="Gevers D."/>
            <person name="Sibley C."/>
            <person name="Strauss J."/>
            <person name="Allen-Vercoe E."/>
            <person name="Walker B."/>
            <person name="Young S."/>
            <person name="Zeng Q."/>
            <person name="Gargeya S."/>
            <person name="Fitzgerald M."/>
            <person name="Haas B."/>
            <person name="Abouelleil A."/>
            <person name="Allen A.W."/>
            <person name="Alvarado L."/>
            <person name="Arachchi H.M."/>
            <person name="Berlin A.M."/>
            <person name="Chapman S.B."/>
            <person name="Gainer-Dewar J."/>
            <person name="Goldberg J."/>
            <person name="Griggs A."/>
            <person name="Gujja S."/>
            <person name="Hansen M."/>
            <person name="Howarth C."/>
            <person name="Imamovic A."/>
            <person name="Ireland A."/>
            <person name="Larimer J."/>
            <person name="McCowan C."/>
            <person name="Murphy C."/>
            <person name="Pearson M."/>
            <person name="Poon T.W."/>
            <person name="Priest M."/>
            <person name="Roberts A."/>
            <person name="Saif S."/>
            <person name="Shea T."/>
            <person name="Sisk P."/>
            <person name="Sykes S."/>
            <person name="Wortman J."/>
            <person name="Nusbaum C."/>
            <person name="Birren B."/>
        </authorList>
    </citation>
    <scope>NUCLEOTIDE SEQUENCE [LARGE SCALE GENOMIC DNA]</scope>
    <source>
        <strain evidence="10 11">3_1_6</strain>
    </source>
</reference>
<keyword evidence="3" id="KW-1003">Cell membrane</keyword>
<comment type="caution">
    <text evidence="10">The sequence shown here is derived from an EMBL/GenBank/DDBJ whole genome shotgun (WGS) entry which is preliminary data.</text>
</comment>
<feature type="transmembrane region" description="Helical" evidence="7">
    <location>
        <begin position="143"/>
        <end position="170"/>
    </location>
</feature>
<name>E5Y339_BILW3</name>
<dbReference type="PROSITE" id="PS50928">
    <property type="entry name" value="ABC_TM1"/>
    <property type="match status" value="1"/>
</dbReference>
<comment type="similarity">
    <text evidence="7">Belongs to the binding-protein-dependent transport system permease family.</text>
</comment>
<dbReference type="eggNOG" id="COG0600">
    <property type="taxonomic scope" value="Bacteria"/>
</dbReference>
<dbReference type="STRING" id="563192.HMPREF0179_00600"/>
<evidence type="ECO:0000256" key="1">
    <source>
        <dbReference type="ARBA" id="ARBA00004651"/>
    </source>
</evidence>
<dbReference type="GO" id="GO:0005886">
    <property type="term" value="C:plasma membrane"/>
    <property type="evidence" value="ECO:0007669"/>
    <property type="project" value="UniProtKB-SubCell"/>
</dbReference>
<evidence type="ECO:0000256" key="8">
    <source>
        <dbReference type="SAM" id="MobiDB-lite"/>
    </source>
</evidence>
<keyword evidence="11" id="KW-1185">Reference proteome</keyword>
<dbReference type="AlphaFoldDB" id="E5Y339"/>
<dbReference type="CDD" id="cd06261">
    <property type="entry name" value="TM_PBP2"/>
    <property type="match status" value="1"/>
</dbReference>
<keyword evidence="6 7" id="KW-0472">Membrane</keyword>